<evidence type="ECO:0000256" key="9">
    <source>
        <dbReference type="ARBA" id="ARBA00023170"/>
    </source>
</evidence>
<reference evidence="19" key="1">
    <citation type="submission" date="2018-06" db="EMBL/GenBank/DDBJ databases">
        <title>Genome assembly of Danube salmon.</title>
        <authorList>
            <person name="Macqueen D.J."/>
            <person name="Gundappa M.K."/>
        </authorList>
    </citation>
    <scope>NUCLEOTIDE SEQUENCE [LARGE SCALE GENOMIC DNA]</scope>
</reference>
<keyword evidence="4" id="KW-0107">Calcium channel</keyword>
<keyword evidence="9" id="KW-0675">Receptor</keyword>
<evidence type="ECO:0000256" key="6">
    <source>
        <dbReference type="ARBA" id="ARBA00022989"/>
    </source>
</evidence>
<comment type="subcellular location">
    <subcellularLocation>
        <location evidence="1">Endomembrane system</location>
        <topology evidence="1">Multi-pass membrane protein</topology>
    </subcellularLocation>
</comment>
<feature type="transmembrane region" description="Helical" evidence="14">
    <location>
        <begin position="1131"/>
        <end position="1152"/>
    </location>
</feature>
<evidence type="ECO:0000256" key="14">
    <source>
        <dbReference type="SAM" id="Phobius"/>
    </source>
</evidence>
<sequence length="1608" mass="183262">MFLRVLIHLTMHDYPPLVSGALQLLFKHFSQRQEVLHTFKQVQLLISGQDVDNYKLIKSDLDLLRTMVEKSELWVDKISGSGGGEGKKDKKDKNDKVEVRLDKSNENYQKVKEIMERLNKMCSTGVWKKQQRLLKNMGAHKVMLDLLQVSYDQHDTKMQGIIRCTHLFLQKFCMGNLENQVLLHKNLSLFLNPGLMEAETVQHIFSNNYQLCTEISENVLQHFVHCLATHGRHVQYLNFLHTIIKAEGKYVKKCQDMIMTELTNAGEDVVVFYNDKASFSTMLELMAESREGVQEHSPLRYHISLVELLSACAEGKNVYTEIKCTSLLPLEDVVRVVTHEDCITEVKVAYVNFVNHCYVDTEVEMKEIYTSNHIWKLFEDFIVDMARVCNKREKRLTDPILEKYIINVVFDTINAFFSSPFSENSTSLQTHHTTVTQLLQSSMRLLDCPWLQQQHRGLVETCIRTLAMTAKNRSISLPLDLESQITTMLSSSSLNSLSRSNPNYKSSSRSSRPSVPNNPWDYKNIIEKLQDIIGTLEQRLKPVVNAELSVLVDVLQQPELLFLEGTDARQRCESGGFISKLIQHTKALVNSDEKLCIKVLRILQEMLIRTLDFDEKGIALRKVLLQNYLFTNKKNNKAELVELGATGLDWVAVAAVQCHLDREGGTKLFTDLIMSTKNNKIFQESIQLAICLLEGGNTEIQNSFYKLMMGDNKSEKFFKVLHDRMINAQMDIKANVSVSVGEMTNKDLQTGETLLRPQRVKCSLYGMDILLSVLPGSIVPASESEQQETEMGPAVIIMKPILRFLQLLCENHNQNLQNFLRCQNNKTNYNLVCETLQFLDVMCGSTTGGLGLLGLYINESNVVLITQTLETLTEYCQGPCHENQTCIVTHESNGIDIITALILNDISPLCCYRMEMVLQLKDNASKLLLALMESRHDNENAERILFNLRPRELVEVIKKAYQQESECEVGEVSPQEVGHNIYILALQLARHNKILLNLLKPAKRTEAGEEGISSMLNLNNRPLSQMLKSTVPVEIEEQDPLEYYDQHTSQIEIVREDRSMEQIVFPIHPICEFLMEESKFRVFNTTEQDEQGSKVTHFFQQASFLHNEMEWQKKLRSMPVLFWFSRRMSTWGSISFNLAVFINLIIAFFYPYDSGQDDSMLSMLFWGFLGLSVMGMFSQGYGLRPFTVALILRSIYCFGIGPTLILLGTLNLINKIVFVVSFVGNNGTFIMGYRAMVMDVEFLYHLAYVLTSTLGLCVHELFYSFLLFDLIYREETLFNVIKSVTRNGRSILLTALLALILVYLFSIVGFLCLKNDFIMEVDPLPQITSGRHGNEEASQDFLNTCSRDGVSCTAKAGLPAEPEEENNSERACDTLLMCIVTVLNHGLRNGGGVGDVLRRPSKNEPLFPARVIYDLLFYFIVIIIVLNLIFGVIIDTFADLRSEKQKKEEVLKTTCFICGLERDKFDNKTVSFEEHIKLEHNIWNYLYFIVLVREKNKTDYTGPESYVALMIKSKNLDWFPRMQAMSLVVSDGDGDQNEMRNLQDRLSSTMNVVSQLTGQLTELKEQMTDQRKRRQRMGFVDVQSGGGAGAASMSPSVAGGNLQMSNKP</sequence>
<dbReference type="InterPro" id="IPR035910">
    <property type="entry name" value="RyR/IP3R_RIH_dom_sf"/>
</dbReference>
<feature type="compositionally biased region" description="Low complexity" evidence="13">
    <location>
        <begin position="1590"/>
        <end position="1600"/>
    </location>
</feature>
<name>A0A4W5K4B8_9TELE</name>
<protein>
    <submittedName>
        <fullName evidence="18">Inositol 1,4,5-trisphosphate receptor, type 3</fullName>
    </submittedName>
</protein>
<feature type="transmembrane region" description="Helical" evidence="14">
    <location>
        <begin position="1415"/>
        <end position="1438"/>
    </location>
</feature>
<keyword evidence="3" id="KW-0106">Calcium</keyword>
<feature type="domain" description="RyR/IP3R Homology associated" evidence="17">
    <location>
        <begin position="797"/>
        <end position="901"/>
    </location>
</feature>
<dbReference type="Pfam" id="PF00520">
    <property type="entry name" value="Ion_trans"/>
    <property type="match status" value="1"/>
</dbReference>
<evidence type="ECO:0000313" key="19">
    <source>
        <dbReference type="Proteomes" id="UP000314982"/>
    </source>
</evidence>
<reference evidence="18" key="3">
    <citation type="submission" date="2025-09" db="UniProtKB">
        <authorList>
            <consortium name="Ensembl"/>
        </authorList>
    </citation>
    <scope>IDENTIFICATION</scope>
</reference>
<keyword evidence="7" id="KW-0406">Ion transport</keyword>
<dbReference type="PANTHER" id="PTHR45816">
    <property type="entry name" value="MIR DOMAIN-CONTAINING PROTEIN"/>
    <property type="match status" value="1"/>
</dbReference>
<keyword evidence="19" id="KW-1185">Reference proteome</keyword>
<evidence type="ECO:0000256" key="5">
    <source>
        <dbReference type="ARBA" id="ARBA00022692"/>
    </source>
</evidence>
<dbReference type="Pfam" id="PF08454">
    <property type="entry name" value="RIH_assoc"/>
    <property type="match status" value="1"/>
</dbReference>
<dbReference type="GeneTree" id="ENSGT00940000157078"/>
<evidence type="ECO:0000256" key="4">
    <source>
        <dbReference type="ARBA" id="ARBA00022673"/>
    </source>
</evidence>
<feature type="domain" description="RIH" evidence="16">
    <location>
        <begin position="112"/>
        <end position="266"/>
    </location>
</feature>
<dbReference type="SUPFAM" id="SSF48371">
    <property type="entry name" value="ARM repeat"/>
    <property type="match status" value="1"/>
</dbReference>
<dbReference type="InterPro" id="IPR000699">
    <property type="entry name" value="RIH_dom"/>
</dbReference>
<organism evidence="18 19">
    <name type="scientific">Hucho hucho</name>
    <name type="common">huchen</name>
    <dbReference type="NCBI Taxonomy" id="62062"/>
    <lineage>
        <taxon>Eukaryota</taxon>
        <taxon>Metazoa</taxon>
        <taxon>Chordata</taxon>
        <taxon>Craniata</taxon>
        <taxon>Vertebrata</taxon>
        <taxon>Euteleostomi</taxon>
        <taxon>Actinopterygii</taxon>
        <taxon>Neopterygii</taxon>
        <taxon>Teleostei</taxon>
        <taxon>Protacanthopterygii</taxon>
        <taxon>Salmoniformes</taxon>
        <taxon>Salmonidae</taxon>
        <taxon>Salmoninae</taxon>
        <taxon>Hucho</taxon>
    </lineage>
</organism>
<feature type="transmembrane region" description="Helical" evidence="14">
    <location>
        <begin position="1188"/>
        <end position="1209"/>
    </location>
</feature>
<evidence type="ECO:0000256" key="10">
    <source>
        <dbReference type="ARBA" id="ARBA00023286"/>
    </source>
</evidence>
<dbReference type="InterPro" id="IPR016024">
    <property type="entry name" value="ARM-type_fold"/>
</dbReference>
<dbReference type="STRING" id="62062.ENSHHUP00000005305"/>
<keyword evidence="6 14" id="KW-1133">Transmembrane helix</keyword>
<dbReference type="Pfam" id="PF01365">
    <property type="entry name" value="RYDR_ITPR"/>
    <property type="match status" value="1"/>
</dbReference>
<keyword evidence="2" id="KW-0813">Transport</keyword>
<keyword evidence="11" id="KW-0407">Ion channel</keyword>
<keyword evidence="8 14" id="KW-0472">Membrane</keyword>
<evidence type="ECO:0000256" key="2">
    <source>
        <dbReference type="ARBA" id="ARBA00022448"/>
    </source>
</evidence>
<keyword evidence="5 14" id="KW-0812">Transmembrane</keyword>
<accession>A0A4W5K4B8</accession>
<feature type="region of interest" description="Disordered" evidence="13">
    <location>
        <begin position="492"/>
        <end position="516"/>
    </location>
</feature>
<evidence type="ECO:0000313" key="18">
    <source>
        <dbReference type="Ensembl" id="ENSHHUP00000005305.1"/>
    </source>
</evidence>
<feature type="coiled-coil region" evidence="12">
    <location>
        <begin position="87"/>
        <end position="121"/>
    </location>
</feature>
<evidence type="ECO:0000259" key="17">
    <source>
        <dbReference type="Pfam" id="PF08454"/>
    </source>
</evidence>
<dbReference type="Proteomes" id="UP000314982">
    <property type="component" value="Unassembled WGS sequence"/>
</dbReference>
<dbReference type="Gene3D" id="1.10.287.70">
    <property type="match status" value="1"/>
</dbReference>
<evidence type="ECO:0000256" key="11">
    <source>
        <dbReference type="ARBA" id="ARBA00023303"/>
    </source>
</evidence>
<keyword evidence="3" id="KW-0109">Calcium transport</keyword>
<feature type="region of interest" description="Disordered" evidence="13">
    <location>
        <begin position="1582"/>
        <end position="1608"/>
    </location>
</feature>
<dbReference type="GO" id="GO:0005262">
    <property type="term" value="F:calcium channel activity"/>
    <property type="evidence" value="ECO:0007669"/>
    <property type="project" value="UniProtKB-KW"/>
</dbReference>
<evidence type="ECO:0000256" key="8">
    <source>
        <dbReference type="ARBA" id="ARBA00023136"/>
    </source>
</evidence>
<evidence type="ECO:0000256" key="3">
    <source>
        <dbReference type="ARBA" id="ARBA00022568"/>
    </source>
</evidence>
<dbReference type="PANTHER" id="PTHR45816:SF1">
    <property type="entry name" value="INOSITOL 1,4,5-TRISPHOSPHATE RECEPTOR"/>
    <property type="match status" value="1"/>
</dbReference>
<feature type="transmembrane region" description="Helical" evidence="14">
    <location>
        <begin position="1242"/>
        <end position="1270"/>
    </location>
</feature>
<feature type="transmembrane region" description="Helical" evidence="14">
    <location>
        <begin position="1164"/>
        <end position="1182"/>
    </location>
</feature>
<evidence type="ECO:0000256" key="13">
    <source>
        <dbReference type="SAM" id="MobiDB-lite"/>
    </source>
</evidence>
<reference evidence="18" key="2">
    <citation type="submission" date="2025-08" db="UniProtKB">
        <authorList>
            <consortium name="Ensembl"/>
        </authorList>
    </citation>
    <scope>IDENTIFICATION</scope>
</reference>
<evidence type="ECO:0000256" key="12">
    <source>
        <dbReference type="SAM" id="Coils"/>
    </source>
</evidence>
<keyword evidence="10" id="KW-1071">Ligand-gated ion channel</keyword>
<dbReference type="SUPFAM" id="SSF100909">
    <property type="entry name" value="IP3 receptor type 1 binding core, domain 2"/>
    <property type="match status" value="1"/>
</dbReference>
<feature type="domain" description="Ion transport" evidence="15">
    <location>
        <begin position="1205"/>
        <end position="1444"/>
    </location>
</feature>
<dbReference type="GO" id="GO:0016020">
    <property type="term" value="C:membrane"/>
    <property type="evidence" value="ECO:0007669"/>
    <property type="project" value="InterPro"/>
</dbReference>
<evidence type="ECO:0000259" key="15">
    <source>
        <dbReference type="Pfam" id="PF00520"/>
    </source>
</evidence>
<evidence type="ECO:0000256" key="7">
    <source>
        <dbReference type="ARBA" id="ARBA00023065"/>
    </source>
</evidence>
<dbReference type="InterPro" id="IPR013662">
    <property type="entry name" value="RIH_assoc-dom"/>
</dbReference>
<keyword evidence="12" id="KW-0175">Coiled coil</keyword>
<feature type="transmembrane region" description="Helical" evidence="14">
    <location>
        <begin position="1216"/>
        <end position="1236"/>
    </location>
</feature>
<dbReference type="Ensembl" id="ENSHHUT00000005479.1">
    <property type="protein sequence ID" value="ENSHHUP00000005305.1"/>
    <property type="gene ID" value="ENSHHUG00000003205.1"/>
</dbReference>
<dbReference type="GO" id="GO:0012505">
    <property type="term" value="C:endomembrane system"/>
    <property type="evidence" value="ECO:0007669"/>
    <property type="project" value="UniProtKB-SubCell"/>
</dbReference>
<evidence type="ECO:0000256" key="1">
    <source>
        <dbReference type="ARBA" id="ARBA00004127"/>
    </source>
</evidence>
<dbReference type="InterPro" id="IPR015925">
    <property type="entry name" value="Ryanodine_IP3_receptor"/>
</dbReference>
<dbReference type="InterPro" id="IPR005821">
    <property type="entry name" value="Ion_trans_dom"/>
</dbReference>
<evidence type="ECO:0000259" key="16">
    <source>
        <dbReference type="Pfam" id="PF01365"/>
    </source>
</evidence>
<proteinExistence type="predicted"/>
<feature type="transmembrane region" description="Helical" evidence="14">
    <location>
        <begin position="1291"/>
        <end position="1311"/>
    </location>
</feature>